<evidence type="ECO:0000313" key="1">
    <source>
        <dbReference type="EMBL" id="ABX65743.1"/>
    </source>
</evidence>
<dbReference type="KEGG" id="spq:SPAB_00302"/>
<proteinExistence type="predicted"/>
<name>A0A6C6YXB2_SALPB</name>
<dbReference type="EMBL" id="CP000886">
    <property type="protein sequence ID" value="ABX65743.1"/>
    <property type="molecule type" value="Genomic_DNA"/>
</dbReference>
<gene>
    <name evidence="1" type="ordered locus">SPAB_00302</name>
</gene>
<accession>A0A6C6YXB2</accession>
<evidence type="ECO:0000313" key="2">
    <source>
        <dbReference type="Proteomes" id="UP000008556"/>
    </source>
</evidence>
<organism evidence="1 2">
    <name type="scientific">Salmonella paratyphi B (strain ATCC BAA-1250 / SPB7)</name>
    <dbReference type="NCBI Taxonomy" id="1016998"/>
    <lineage>
        <taxon>Bacteria</taxon>
        <taxon>Pseudomonadati</taxon>
        <taxon>Pseudomonadota</taxon>
        <taxon>Gammaproteobacteria</taxon>
        <taxon>Enterobacterales</taxon>
        <taxon>Enterobacteriaceae</taxon>
        <taxon>Salmonella</taxon>
    </lineage>
</organism>
<reference evidence="1 2" key="1">
    <citation type="submission" date="2007-11" db="EMBL/GenBank/DDBJ databases">
        <authorList>
            <consortium name="The Salmonella enterica serovar Paratyphi B Genome Sequencing Project"/>
            <person name="McClelland M."/>
            <person name="Sanderson E.K."/>
            <person name="Porwollik S."/>
            <person name="Spieth J."/>
            <person name="Clifton W.S."/>
            <person name="Fulton R."/>
            <person name="Cordes M."/>
            <person name="Wollam A."/>
            <person name="Shah N."/>
            <person name="Pepin K."/>
            <person name="Bhonagiri V."/>
            <person name="Nash W."/>
            <person name="Johnson M."/>
            <person name="Thiruvilangam P."/>
            <person name="Wilson R."/>
        </authorList>
    </citation>
    <scope>NUCLEOTIDE SEQUENCE [LARGE SCALE GENOMIC DNA]</scope>
    <source>
        <strain evidence="2">ATCC BAA-1250 / SPB7</strain>
    </source>
</reference>
<dbReference type="Proteomes" id="UP000008556">
    <property type="component" value="Chromosome"/>
</dbReference>
<sequence>MPDGAALIRPTYRMERRPDKVLAPPSGNKILRIR</sequence>
<protein>
    <submittedName>
        <fullName evidence="1">Uncharacterized protein</fullName>
    </submittedName>
</protein>
<dbReference type="AlphaFoldDB" id="A0A6C6YXB2"/>